<dbReference type="CDD" id="cd06553">
    <property type="entry name" value="ASCH_Ef3133_like"/>
    <property type="match status" value="1"/>
</dbReference>
<dbReference type="InterPro" id="IPR007374">
    <property type="entry name" value="ASCH_domain"/>
</dbReference>
<dbReference type="PANTHER" id="PTHR34071:SF2">
    <property type="entry name" value="FLAVIN-NUCLEOTIDE-BINDING PROTEIN"/>
    <property type="match status" value="1"/>
</dbReference>
<organism evidence="2 3">
    <name type="scientific">Dielma fastidiosa</name>
    <dbReference type="NCBI Taxonomy" id="1034346"/>
    <lineage>
        <taxon>Bacteria</taxon>
        <taxon>Bacillati</taxon>
        <taxon>Bacillota</taxon>
        <taxon>Erysipelotrichia</taxon>
        <taxon>Erysipelotrichales</taxon>
        <taxon>Erysipelotrichaceae</taxon>
        <taxon>Dielma</taxon>
    </lineage>
</organism>
<gene>
    <name evidence="2" type="ORF">DES51_10995</name>
</gene>
<dbReference type="Gene3D" id="2.30.110.10">
    <property type="entry name" value="Electron Transport, Fmn-binding Protein, Chain A"/>
    <property type="match status" value="1"/>
</dbReference>
<dbReference type="OrthoDB" id="9794935at2"/>
<dbReference type="Pfam" id="PF00326">
    <property type="entry name" value="Peptidase_S9"/>
    <property type="match status" value="1"/>
</dbReference>
<dbReference type="InterPro" id="IPR009326">
    <property type="entry name" value="DUF984"/>
</dbReference>
<accession>A0A318KX93</accession>
<dbReference type="InterPro" id="IPR015947">
    <property type="entry name" value="PUA-like_sf"/>
</dbReference>
<dbReference type="InterPro" id="IPR024747">
    <property type="entry name" value="Pyridox_Oxase-rel"/>
</dbReference>
<dbReference type="GO" id="GO:0006508">
    <property type="term" value="P:proteolysis"/>
    <property type="evidence" value="ECO:0007669"/>
    <property type="project" value="InterPro"/>
</dbReference>
<dbReference type="Proteomes" id="UP000247612">
    <property type="component" value="Unassembled WGS sequence"/>
</dbReference>
<dbReference type="SUPFAM" id="SSF53474">
    <property type="entry name" value="alpha/beta-Hydrolases"/>
    <property type="match status" value="1"/>
</dbReference>
<dbReference type="Pfam" id="PF04266">
    <property type="entry name" value="ASCH"/>
    <property type="match status" value="1"/>
</dbReference>
<dbReference type="SMART" id="SM01022">
    <property type="entry name" value="ASCH"/>
    <property type="match status" value="1"/>
</dbReference>
<dbReference type="InterPro" id="IPR029058">
    <property type="entry name" value="AB_hydrolase_fold"/>
</dbReference>
<dbReference type="SUPFAM" id="SSF50475">
    <property type="entry name" value="FMN-binding split barrel"/>
    <property type="match status" value="1"/>
</dbReference>
<dbReference type="AlphaFoldDB" id="A0A318KX93"/>
<name>A0A318KX93_9FIRM</name>
<dbReference type="Pfam" id="PF12900">
    <property type="entry name" value="Pyridox_ox_2"/>
    <property type="match status" value="1"/>
</dbReference>
<sequence length="579" mass="64881">MSFTINKIKIESSTHQYQIPAVLTLPQQHDCPVVILCHGTGSDKDEAGNGYVYLANRLAAKGIASLRFDFIGTGESRVDYIEYTFTSAQRDINDVLAYLDTCPTISKHAIGILGWSQGGTMAMLAAGQNPRFKSIVTWAGSCEVQQLYDEADYALAQKQGYAMLELGFRAPLRLSLEWMNDARNCDVLSVFAKSDASVLAIAGTRDDVVDPECASKIAAVSHHELSTSKLISGADHCFNILTGDHSAFNELMAMSVDWFENTLNREARIERYWQQFLADSKRPADTRYLEAFHFDLNQRSADELLELVLTGKKKATSSSYYELADNLPEVGSLSIVTDWLGNPACVIETTRLQTLPFSEIDFALCSLEGEDTCLETWRQNHEHYFTADGKRRGYEFSWDMPVIFEEFNVIYAEPLRCPTEFRALRRKAQALSEESCREILRQATTGVLAVLGDEGYPYAVPLNYCLEGNKIYIHCAKNGHKLDAIRQCEKVSFCVIGQDDLKPELFTTFYKSVIVFGRASIIDDETAKRHAISMLCEKYAPDLIAEGQKEIDAFWNGLTMLQIDIEAISGKQTKDLAEE</sequence>
<dbReference type="PANTHER" id="PTHR34071">
    <property type="entry name" value="5-NITROIMIDAZOLE ANTIBIOTICS RESISTANCE PROTEIN, NIMA-FAMILY-RELATED PROTEIN-RELATED"/>
    <property type="match status" value="1"/>
</dbReference>
<proteinExistence type="predicted"/>
<dbReference type="STRING" id="1034346.GCA_000313565_02756"/>
<dbReference type="InterPro" id="IPR001375">
    <property type="entry name" value="Peptidase_S9_cat"/>
</dbReference>
<evidence type="ECO:0000313" key="3">
    <source>
        <dbReference type="Proteomes" id="UP000247612"/>
    </source>
</evidence>
<dbReference type="SUPFAM" id="SSF88697">
    <property type="entry name" value="PUA domain-like"/>
    <property type="match status" value="1"/>
</dbReference>
<dbReference type="GO" id="GO:0008236">
    <property type="term" value="F:serine-type peptidase activity"/>
    <property type="evidence" value="ECO:0007669"/>
    <property type="project" value="InterPro"/>
</dbReference>
<comment type="caution">
    <text evidence="2">The sequence shown here is derived from an EMBL/GenBank/DDBJ whole genome shotgun (WGS) entry which is preliminary data.</text>
</comment>
<keyword evidence="3" id="KW-1185">Reference proteome</keyword>
<dbReference type="InterPro" id="IPR012349">
    <property type="entry name" value="Split_barrel_FMN-bd"/>
</dbReference>
<dbReference type="Gene3D" id="3.40.50.1820">
    <property type="entry name" value="alpha/beta hydrolase"/>
    <property type="match status" value="1"/>
</dbReference>
<dbReference type="Gene3D" id="3.10.400.10">
    <property type="entry name" value="Sulfate adenylyltransferase"/>
    <property type="match status" value="1"/>
</dbReference>
<dbReference type="EMBL" id="QJKH01000009">
    <property type="protein sequence ID" value="PXX77843.1"/>
    <property type="molecule type" value="Genomic_DNA"/>
</dbReference>
<protein>
    <submittedName>
        <fullName evidence="2">Uncharacterized protein YhfF</fullName>
    </submittedName>
</protein>
<feature type="domain" description="ASCH" evidence="1">
    <location>
        <begin position="292"/>
        <end position="411"/>
    </location>
</feature>
<evidence type="ECO:0000259" key="1">
    <source>
        <dbReference type="SMART" id="SM01022"/>
    </source>
</evidence>
<reference evidence="2 3" key="1">
    <citation type="submission" date="2018-05" db="EMBL/GenBank/DDBJ databases">
        <title>Genomic Encyclopedia of Type Strains, Phase IV (KMG-IV): sequencing the most valuable type-strain genomes for metagenomic binning, comparative biology and taxonomic classification.</title>
        <authorList>
            <person name="Goeker M."/>
        </authorList>
    </citation>
    <scope>NUCLEOTIDE SEQUENCE [LARGE SCALE GENOMIC DNA]</scope>
    <source>
        <strain evidence="2 3">JC118</strain>
    </source>
</reference>
<evidence type="ECO:0000313" key="2">
    <source>
        <dbReference type="EMBL" id="PXX77843.1"/>
    </source>
</evidence>